<evidence type="ECO:0000313" key="3">
    <source>
        <dbReference type="Proteomes" id="UP000283269"/>
    </source>
</evidence>
<evidence type="ECO:0000313" key="2">
    <source>
        <dbReference type="EMBL" id="PPQ69742.1"/>
    </source>
</evidence>
<dbReference type="InParanoid" id="A0A409VTY4"/>
<dbReference type="Proteomes" id="UP000283269">
    <property type="component" value="Unassembled WGS sequence"/>
</dbReference>
<organism evidence="2 3">
    <name type="scientific">Psilocybe cyanescens</name>
    <dbReference type="NCBI Taxonomy" id="93625"/>
    <lineage>
        <taxon>Eukaryota</taxon>
        <taxon>Fungi</taxon>
        <taxon>Dikarya</taxon>
        <taxon>Basidiomycota</taxon>
        <taxon>Agaricomycotina</taxon>
        <taxon>Agaricomycetes</taxon>
        <taxon>Agaricomycetidae</taxon>
        <taxon>Agaricales</taxon>
        <taxon>Agaricineae</taxon>
        <taxon>Strophariaceae</taxon>
        <taxon>Psilocybe</taxon>
    </lineage>
</organism>
<dbReference type="AlphaFoldDB" id="A0A409VTY4"/>
<comment type="caution">
    <text evidence="2">The sequence shown here is derived from an EMBL/GenBank/DDBJ whole genome shotgun (WGS) entry which is preliminary data.</text>
</comment>
<protein>
    <recommendedName>
        <fullName evidence="4">PARP-type domain-containing protein</fullName>
    </recommendedName>
</protein>
<dbReference type="GO" id="GO:0008270">
    <property type="term" value="F:zinc ion binding"/>
    <property type="evidence" value="ECO:0007669"/>
    <property type="project" value="InterPro"/>
</dbReference>
<evidence type="ECO:0000256" key="1">
    <source>
        <dbReference type="SAM" id="MobiDB-lite"/>
    </source>
</evidence>
<dbReference type="STRING" id="93625.A0A409VTY4"/>
<keyword evidence="3" id="KW-1185">Reference proteome</keyword>
<dbReference type="OrthoDB" id="429950at2759"/>
<gene>
    <name evidence="2" type="ORF">CVT25_010451</name>
</gene>
<dbReference type="GO" id="GO:0003677">
    <property type="term" value="F:DNA binding"/>
    <property type="evidence" value="ECO:0007669"/>
    <property type="project" value="InterPro"/>
</dbReference>
<dbReference type="InterPro" id="IPR036957">
    <property type="entry name" value="Znf_PARP_sf"/>
</dbReference>
<dbReference type="Gene3D" id="3.30.1740.10">
    <property type="entry name" value="Zinc finger, PARP-type"/>
    <property type="match status" value="1"/>
</dbReference>
<reference evidence="2 3" key="1">
    <citation type="journal article" date="2018" name="Evol. Lett.">
        <title>Horizontal gene cluster transfer increased hallucinogenic mushroom diversity.</title>
        <authorList>
            <person name="Reynolds H.T."/>
            <person name="Vijayakumar V."/>
            <person name="Gluck-Thaler E."/>
            <person name="Korotkin H.B."/>
            <person name="Matheny P.B."/>
            <person name="Slot J.C."/>
        </authorList>
    </citation>
    <scope>NUCLEOTIDE SEQUENCE [LARGE SCALE GENOMIC DNA]</scope>
    <source>
        <strain evidence="2 3">2631</strain>
    </source>
</reference>
<evidence type="ECO:0008006" key="4">
    <source>
        <dbReference type="Google" id="ProtNLM"/>
    </source>
</evidence>
<feature type="region of interest" description="Disordered" evidence="1">
    <location>
        <begin position="119"/>
        <end position="150"/>
    </location>
</feature>
<dbReference type="EMBL" id="NHYD01003925">
    <property type="protein sequence ID" value="PPQ69742.1"/>
    <property type="molecule type" value="Genomic_DNA"/>
</dbReference>
<sequence>MDQAQERTALVIMQGTLLGKRELCFGTPIQKNIEENKWPAYIWRHWRCVSTLNIRNAKKKCNEAAGLEGFDTLSPEDQVRVIQAWQDEDIVSNVDAASIDGHDNPGGLFENLILSDGTNDVSTDVNTRDTRPLGPNSPEFTSTQRETDEVERSKVYAASYEAQDGEPTVISGAHQESQAHSHSYSSQRDMINSYMENPTTIVGKKFKFTCTNSQEIWEVSDILFDKQGWSSVTIQHHHPMNSDRWKETQKFKFYVFIDMLRQGVLLGSA</sequence>
<name>A0A409VTY4_PSICY</name>
<accession>A0A409VTY4</accession>
<proteinExistence type="predicted"/>
<dbReference type="SUPFAM" id="SSF57716">
    <property type="entry name" value="Glucocorticoid receptor-like (DNA-binding domain)"/>
    <property type="match status" value="1"/>
</dbReference>